<comment type="function">
    <text evidence="8">One of the primary rRNA binding proteins, it binds directly to 16S rRNA central domain where it helps coordinate assembly of the platform of the 30S subunit.</text>
</comment>
<dbReference type="KEGG" id="nst:Nstercoris_01327"/>
<reference evidence="9 10" key="1">
    <citation type="submission" date="2019-06" db="EMBL/GenBank/DDBJ databases">
        <title>Nitrosomonas stercoris KYUHI-S whole genome shotgun sequence.</title>
        <authorList>
            <person name="Nakagawa T."/>
            <person name="Tsuchiya Y."/>
            <person name="Takahashi R."/>
        </authorList>
    </citation>
    <scope>NUCLEOTIDE SEQUENCE [LARGE SCALE GENOMIC DNA]</scope>
    <source>
        <strain evidence="9 10">KYUHI-S</strain>
    </source>
</reference>
<sequence length="131" mass="14529">MCMTDPVADMLTRIRNAQLAEKKEVKFPASNLKKAILKIVKDEGYVNDFQEKIVDGKLFLNVHLKYFNGEPVINTITRISKPGLRKYVSRNNLPRVMNGLGIAIMSTSKGVMTERSADLCGVGGELLCVIS</sequence>
<dbReference type="FunFam" id="3.30.1490.10:FF:000001">
    <property type="entry name" value="30S ribosomal protein S8"/>
    <property type="match status" value="1"/>
</dbReference>
<evidence type="ECO:0000313" key="10">
    <source>
        <dbReference type="Proteomes" id="UP000316473"/>
    </source>
</evidence>
<dbReference type="InterPro" id="IPR000630">
    <property type="entry name" value="Ribosomal_uS8"/>
</dbReference>
<dbReference type="GO" id="GO:0006412">
    <property type="term" value="P:translation"/>
    <property type="evidence" value="ECO:0007669"/>
    <property type="project" value="UniProtKB-UniRule"/>
</dbReference>
<evidence type="ECO:0000256" key="2">
    <source>
        <dbReference type="ARBA" id="ARBA00022730"/>
    </source>
</evidence>
<keyword evidence="4 8" id="KW-0689">Ribosomal protein</keyword>
<dbReference type="Proteomes" id="UP000316473">
    <property type="component" value="Chromosome"/>
</dbReference>
<keyword evidence="5 8" id="KW-0687">Ribonucleoprotein</keyword>
<dbReference type="AlphaFoldDB" id="A0A4Y1YQF2"/>
<dbReference type="GO" id="GO:1990904">
    <property type="term" value="C:ribonucleoprotein complex"/>
    <property type="evidence" value="ECO:0007669"/>
    <property type="project" value="UniProtKB-KW"/>
</dbReference>
<dbReference type="Gene3D" id="3.30.1370.30">
    <property type="match status" value="1"/>
</dbReference>
<proteinExistence type="inferred from homology"/>
<dbReference type="GO" id="GO:0003735">
    <property type="term" value="F:structural constituent of ribosome"/>
    <property type="evidence" value="ECO:0007669"/>
    <property type="project" value="InterPro"/>
</dbReference>
<keyword evidence="10" id="KW-1185">Reference proteome</keyword>
<evidence type="ECO:0000256" key="8">
    <source>
        <dbReference type="HAMAP-Rule" id="MF_01302"/>
    </source>
</evidence>
<accession>A0A4Y1YQF2</accession>
<dbReference type="SUPFAM" id="SSF56047">
    <property type="entry name" value="Ribosomal protein S8"/>
    <property type="match status" value="1"/>
</dbReference>
<dbReference type="FunFam" id="3.30.1370.30:FF:000002">
    <property type="entry name" value="30S ribosomal protein S8"/>
    <property type="match status" value="1"/>
</dbReference>
<dbReference type="NCBIfam" id="NF001109">
    <property type="entry name" value="PRK00136.1"/>
    <property type="match status" value="1"/>
</dbReference>
<evidence type="ECO:0000256" key="4">
    <source>
        <dbReference type="ARBA" id="ARBA00022980"/>
    </source>
</evidence>
<evidence type="ECO:0000256" key="3">
    <source>
        <dbReference type="ARBA" id="ARBA00022884"/>
    </source>
</evidence>
<evidence type="ECO:0000256" key="1">
    <source>
        <dbReference type="ARBA" id="ARBA00006471"/>
    </source>
</evidence>
<dbReference type="EMBL" id="AP019755">
    <property type="protein sequence ID" value="BBL35073.1"/>
    <property type="molecule type" value="Genomic_DNA"/>
</dbReference>
<dbReference type="Pfam" id="PF00410">
    <property type="entry name" value="Ribosomal_S8"/>
    <property type="match status" value="1"/>
</dbReference>
<evidence type="ECO:0000256" key="7">
    <source>
        <dbReference type="ARBA" id="ARBA00046740"/>
    </source>
</evidence>
<evidence type="ECO:0000256" key="5">
    <source>
        <dbReference type="ARBA" id="ARBA00023274"/>
    </source>
</evidence>
<dbReference type="Gene3D" id="3.30.1490.10">
    <property type="match status" value="1"/>
</dbReference>
<dbReference type="PANTHER" id="PTHR11758">
    <property type="entry name" value="40S RIBOSOMAL PROTEIN S15A"/>
    <property type="match status" value="1"/>
</dbReference>
<comment type="subunit">
    <text evidence="7 8">Part of the 30S ribosomal subunit. Contacts proteins S5 and S12.</text>
</comment>
<gene>
    <name evidence="8" type="primary">rpsH</name>
    <name evidence="9" type="ORF">Nstercoris_01327</name>
</gene>
<keyword evidence="2 8" id="KW-0699">rRNA-binding</keyword>
<organism evidence="9 10">
    <name type="scientific">Nitrosomonas stercoris</name>
    <dbReference type="NCBI Taxonomy" id="1444684"/>
    <lineage>
        <taxon>Bacteria</taxon>
        <taxon>Pseudomonadati</taxon>
        <taxon>Pseudomonadota</taxon>
        <taxon>Betaproteobacteria</taxon>
        <taxon>Nitrosomonadales</taxon>
        <taxon>Nitrosomonadaceae</taxon>
        <taxon>Nitrosomonas</taxon>
    </lineage>
</organism>
<dbReference type="GO" id="GO:0005840">
    <property type="term" value="C:ribosome"/>
    <property type="evidence" value="ECO:0007669"/>
    <property type="project" value="UniProtKB-KW"/>
</dbReference>
<evidence type="ECO:0000256" key="6">
    <source>
        <dbReference type="ARBA" id="ARBA00035258"/>
    </source>
</evidence>
<dbReference type="GO" id="GO:0005737">
    <property type="term" value="C:cytoplasm"/>
    <property type="evidence" value="ECO:0007669"/>
    <property type="project" value="UniProtKB-ARBA"/>
</dbReference>
<keyword evidence="3 8" id="KW-0694">RNA-binding</keyword>
<evidence type="ECO:0000313" key="9">
    <source>
        <dbReference type="EMBL" id="BBL35073.1"/>
    </source>
</evidence>
<name>A0A4Y1YQF2_9PROT</name>
<protein>
    <recommendedName>
        <fullName evidence="6 8">Small ribosomal subunit protein uS8</fullName>
    </recommendedName>
</protein>
<dbReference type="InterPro" id="IPR035987">
    <property type="entry name" value="Ribosomal_uS8_sf"/>
</dbReference>
<comment type="similarity">
    <text evidence="1 8">Belongs to the universal ribosomal protein uS8 family.</text>
</comment>
<dbReference type="HAMAP" id="MF_01302_B">
    <property type="entry name" value="Ribosomal_uS8_B"/>
    <property type="match status" value="1"/>
</dbReference>
<dbReference type="GO" id="GO:0019843">
    <property type="term" value="F:rRNA binding"/>
    <property type="evidence" value="ECO:0007669"/>
    <property type="project" value="UniProtKB-UniRule"/>
</dbReference>